<evidence type="ECO:0000313" key="2">
    <source>
        <dbReference type="Proteomes" id="UP000299102"/>
    </source>
</evidence>
<comment type="caution">
    <text evidence="1">The sequence shown here is derived from an EMBL/GenBank/DDBJ whole genome shotgun (WGS) entry which is preliminary data.</text>
</comment>
<accession>A0A4C1U044</accession>
<reference evidence="1 2" key="1">
    <citation type="journal article" date="2019" name="Commun. Biol.">
        <title>The bagworm genome reveals a unique fibroin gene that provides high tensile strength.</title>
        <authorList>
            <person name="Kono N."/>
            <person name="Nakamura H."/>
            <person name="Ohtoshi R."/>
            <person name="Tomita M."/>
            <person name="Numata K."/>
            <person name="Arakawa K."/>
        </authorList>
    </citation>
    <scope>NUCLEOTIDE SEQUENCE [LARGE SCALE GENOMIC DNA]</scope>
</reference>
<organism evidence="1 2">
    <name type="scientific">Eumeta variegata</name>
    <name type="common">Bagworm moth</name>
    <name type="synonym">Eumeta japonica</name>
    <dbReference type="NCBI Taxonomy" id="151549"/>
    <lineage>
        <taxon>Eukaryota</taxon>
        <taxon>Metazoa</taxon>
        <taxon>Ecdysozoa</taxon>
        <taxon>Arthropoda</taxon>
        <taxon>Hexapoda</taxon>
        <taxon>Insecta</taxon>
        <taxon>Pterygota</taxon>
        <taxon>Neoptera</taxon>
        <taxon>Endopterygota</taxon>
        <taxon>Lepidoptera</taxon>
        <taxon>Glossata</taxon>
        <taxon>Ditrysia</taxon>
        <taxon>Tineoidea</taxon>
        <taxon>Psychidae</taxon>
        <taxon>Oiketicinae</taxon>
        <taxon>Eumeta</taxon>
    </lineage>
</organism>
<gene>
    <name evidence="1" type="ORF">EVAR_102116_1</name>
</gene>
<name>A0A4C1U044_EUMVA</name>
<proteinExistence type="predicted"/>
<dbReference type="Proteomes" id="UP000299102">
    <property type="component" value="Unassembled WGS sequence"/>
</dbReference>
<protein>
    <submittedName>
        <fullName evidence="1">Uncharacterized protein</fullName>
    </submittedName>
</protein>
<keyword evidence="2" id="KW-1185">Reference proteome</keyword>
<sequence length="103" mass="11298">MSMIRHALGQFFDTASNDGMADRSKALFSIHQSLRTLSLQSHRGGQTIDYTNVLSAPTYCRTPGSSGRYDGTKGGNNGFPALTITYPAYNINARIIRIPRARC</sequence>
<dbReference type="EMBL" id="BGZK01000109">
    <property type="protein sequence ID" value="GBP19568.1"/>
    <property type="molecule type" value="Genomic_DNA"/>
</dbReference>
<evidence type="ECO:0000313" key="1">
    <source>
        <dbReference type="EMBL" id="GBP19568.1"/>
    </source>
</evidence>
<dbReference type="AlphaFoldDB" id="A0A4C1U044"/>